<dbReference type="Pfam" id="PF01144">
    <property type="entry name" value="CoA_trans"/>
    <property type="match status" value="1"/>
</dbReference>
<dbReference type="GO" id="GO:0018730">
    <property type="term" value="F:glutaconate CoA-transferase activity"/>
    <property type="evidence" value="ECO:0007669"/>
    <property type="project" value="UniProtKB-EC"/>
</dbReference>
<dbReference type="SUPFAM" id="SSF100950">
    <property type="entry name" value="NagB/RpiA/CoA transferase-like"/>
    <property type="match status" value="1"/>
</dbReference>
<dbReference type="Gene3D" id="3.30.30.40">
    <property type="match status" value="1"/>
</dbReference>
<sequence>MMTTQKNKVMTLKEAINRYVTNGCHLSIGGFTLNRNPMAAVHEIIRQEKRDLHVYAHSNGQGVDELIGGRCVSRLEIAYGGTGKFMSTCIRFRQAVQEQTIAVEDYSNFQMTLRFLAGAMGIPFLPTRSSLGTDIIEKWGFSQEFRHKDPRIPNQKLVVAANPFDGWGETEKVVLVPAINPDVTIIHVQTADVKGNCRMEGLTFADVEQAKASRVLIITCEDLVDEDYLKTEPDRNQIPFIHATAVVKVPFGAYPTACFQYYDYDPVYMKAYARAATDDTVFAQFLNDMVFAHNTHADLLDHVGRHRLESILADRGCGYAKDLDRK</sequence>
<dbReference type="InterPro" id="IPR037171">
    <property type="entry name" value="NagB/RpiA_transferase-like"/>
</dbReference>
<dbReference type="RefSeq" id="WP_006965984.1">
    <property type="nucleotide sequence ID" value="NZ_APJX01000004.1"/>
</dbReference>
<accession>S0G5Z1</accession>
<evidence type="ECO:0000313" key="1">
    <source>
        <dbReference type="EMBL" id="EMS79726.1"/>
    </source>
</evidence>
<gene>
    <name evidence="1" type="primary">gctA</name>
    <name evidence="1" type="ORF">Dpo_4c02780</name>
</gene>
<dbReference type="EMBL" id="APJX01000004">
    <property type="protein sequence ID" value="EMS79726.1"/>
    <property type="molecule type" value="Genomic_DNA"/>
</dbReference>
<dbReference type="InterPro" id="IPR004165">
    <property type="entry name" value="CoA_trans_fam_I"/>
</dbReference>
<protein>
    <submittedName>
        <fullName evidence="1">Glutaconate CoA-transferase subunit A</fullName>
        <ecNumber evidence="1">2.8.3.12</ecNumber>
    </submittedName>
</protein>
<reference evidence="1 2" key="1">
    <citation type="journal article" date="2013" name="Genome Announc.">
        <title>Draft Genome Sequence of Desulfotignum phosphitoxidans DSM 13687 Strain FiPS-3.</title>
        <authorList>
            <person name="Poehlein A."/>
            <person name="Daniel R."/>
            <person name="Simeonova D.D."/>
        </authorList>
    </citation>
    <scope>NUCLEOTIDE SEQUENCE [LARGE SCALE GENOMIC DNA]</scope>
    <source>
        <strain evidence="1 2">DSM 13687</strain>
    </source>
</reference>
<dbReference type="Gene3D" id="3.40.1080.10">
    <property type="entry name" value="Glutaconate Coenzyme A-transferase"/>
    <property type="match status" value="1"/>
</dbReference>
<proteinExistence type="predicted"/>
<dbReference type="EC" id="2.8.3.12" evidence="1"/>
<name>S0G5Z1_9BACT</name>
<dbReference type="SMART" id="SM00882">
    <property type="entry name" value="CoA_trans"/>
    <property type="match status" value="1"/>
</dbReference>
<keyword evidence="1" id="KW-0808">Transferase</keyword>
<dbReference type="AlphaFoldDB" id="S0G5Z1"/>
<evidence type="ECO:0000313" key="2">
    <source>
        <dbReference type="Proteomes" id="UP000014216"/>
    </source>
</evidence>
<dbReference type="Proteomes" id="UP000014216">
    <property type="component" value="Unassembled WGS sequence"/>
</dbReference>
<comment type="caution">
    <text evidence="1">The sequence shown here is derived from an EMBL/GenBank/DDBJ whole genome shotgun (WGS) entry which is preliminary data.</text>
</comment>
<organism evidence="1 2">
    <name type="scientific">Desulfotignum phosphitoxidans DSM 13687</name>
    <dbReference type="NCBI Taxonomy" id="1286635"/>
    <lineage>
        <taxon>Bacteria</taxon>
        <taxon>Pseudomonadati</taxon>
        <taxon>Thermodesulfobacteriota</taxon>
        <taxon>Desulfobacteria</taxon>
        <taxon>Desulfobacterales</taxon>
        <taxon>Desulfobacteraceae</taxon>
        <taxon>Desulfotignum</taxon>
    </lineage>
</organism>
<dbReference type="PANTHER" id="PTHR43293:SF3">
    <property type="entry name" value="CHOLESTEROL RING-CLEAVING HYDROLASE IPDB SUBUNIT"/>
    <property type="match status" value="1"/>
</dbReference>
<keyword evidence="2" id="KW-1185">Reference proteome</keyword>
<dbReference type="PANTHER" id="PTHR43293">
    <property type="entry name" value="ACETATE COA-TRANSFERASE YDIF"/>
    <property type="match status" value="1"/>
</dbReference>